<dbReference type="NCBIfam" id="TIGR00715">
    <property type="entry name" value="precor6x_red"/>
    <property type="match status" value="1"/>
</dbReference>
<dbReference type="Pfam" id="PF02571">
    <property type="entry name" value="CbiJ"/>
    <property type="match status" value="1"/>
</dbReference>
<dbReference type="OrthoDB" id="9780707at2"/>
<reference evidence="4 5" key="1">
    <citation type="submission" date="2016-10" db="EMBL/GenBank/DDBJ databases">
        <authorList>
            <person name="de Groot N.N."/>
        </authorList>
    </citation>
    <scope>NUCLEOTIDE SEQUENCE [LARGE SCALE GENOMIC DNA]</scope>
    <source>
        <strain evidence="4 5">DSM 15695</strain>
    </source>
</reference>
<name>A0A1H9CFM9_9LACT</name>
<dbReference type="STRING" id="89093.SAMN04488558_10418"/>
<dbReference type="UniPathway" id="UPA00148"/>
<dbReference type="InterPro" id="IPR003723">
    <property type="entry name" value="Precorrin-6x_reduct"/>
</dbReference>
<evidence type="ECO:0000256" key="3">
    <source>
        <dbReference type="ARBA" id="ARBA00023002"/>
    </source>
</evidence>
<accession>A0A1H9CFM9</accession>
<protein>
    <submittedName>
        <fullName evidence="4">Cobalt-precorrin 6A reductase</fullName>
    </submittedName>
</protein>
<organism evidence="4 5">
    <name type="scientific">Ignavigranum ruoffiae</name>
    <dbReference type="NCBI Taxonomy" id="89093"/>
    <lineage>
        <taxon>Bacteria</taxon>
        <taxon>Bacillati</taxon>
        <taxon>Bacillota</taxon>
        <taxon>Bacilli</taxon>
        <taxon>Lactobacillales</taxon>
        <taxon>Aerococcaceae</taxon>
        <taxon>Ignavigranum</taxon>
    </lineage>
</organism>
<dbReference type="PROSITE" id="PS51014">
    <property type="entry name" value="COBK_CBIJ"/>
    <property type="match status" value="1"/>
</dbReference>
<dbReference type="RefSeq" id="WP_092571109.1">
    <property type="nucleotide sequence ID" value="NZ_FOEN01000004.1"/>
</dbReference>
<evidence type="ECO:0000256" key="2">
    <source>
        <dbReference type="ARBA" id="ARBA00022573"/>
    </source>
</evidence>
<dbReference type="AlphaFoldDB" id="A0A1H9CFM9"/>
<dbReference type="PANTHER" id="PTHR36925">
    <property type="entry name" value="COBALT-PRECORRIN-6A REDUCTASE"/>
    <property type="match status" value="1"/>
</dbReference>
<comment type="pathway">
    <text evidence="1">Cofactor biosynthesis; adenosylcobalamin biosynthesis.</text>
</comment>
<dbReference type="Proteomes" id="UP000198833">
    <property type="component" value="Unassembled WGS sequence"/>
</dbReference>
<evidence type="ECO:0000256" key="1">
    <source>
        <dbReference type="ARBA" id="ARBA00004953"/>
    </source>
</evidence>
<gene>
    <name evidence="4" type="ORF">SAMN04488558_10418</name>
</gene>
<keyword evidence="2" id="KW-0169">Cobalamin biosynthesis</keyword>
<dbReference type="GO" id="GO:0009236">
    <property type="term" value="P:cobalamin biosynthetic process"/>
    <property type="evidence" value="ECO:0007669"/>
    <property type="project" value="UniProtKB-UniPathway"/>
</dbReference>
<keyword evidence="5" id="KW-1185">Reference proteome</keyword>
<evidence type="ECO:0000313" key="5">
    <source>
        <dbReference type="Proteomes" id="UP000198833"/>
    </source>
</evidence>
<dbReference type="EMBL" id="FOEN01000004">
    <property type="protein sequence ID" value="SEP99827.1"/>
    <property type="molecule type" value="Genomic_DNA"/>
</dbReference>
<sequence>MILLFGGTSDSLKIMEELKKNKYQTLLSVATDYGKRFSKAFEPNVVQKRMNLIEMVDFIDKHNIDLIIDASHPFADLVSRNAMQAAIDKNIKYIRYERPSVILPNYVECVKSTEEASQIALSSLTQQGIIYLTTGSKTLKEFIYRIPKDRLCVRVLPTGEVLQECEKLGLEAHQVHAIKGPFSLELNKELYRKVKTEVMITKESGKIGGTDVKIKAAHELGIKVISIGRPILRYPLKFGDIKELIDFLKSGKSGE</sequence>
<keyword evidence="3" id="KW-0560">Oxidoreductase</keyword>
<dbReference type="PANTHER" id="PTHR36925:SF1">
    <property type="entry name" value="COBALT-PRECORRIN-6A REDUCTASE"/>
    <property type="match status" value="1"/>
</dbReference>
<proteinExistence type="predicted"/>
<evidence type="ECO:0000313" key="4">
    <source>
        <dbReference type="EMBL" id="SEP99827.1"/>
    </source>
</evidence>
<dbReference type="GO" id="GO:0016994">
    <property type="term" value="F:precorrin-6A reductase activity"/>
    <property type="evidence" value="ECO:0007669"/>
    <property type="project" value="InterPro"/>
</dbReference>